<proteinExistence type="predicted"/>
<accession>A0A1F4XTX0</accession>
<dbReference type="Proteomes" id="UP000178091">
    <property type="component" value="Unassembled WGS sequence"/>
</dbReference>
<dbReference type="PANTHER" id="PTHR43434:SF1">
    <property type="entry name" value="PHOSPHOGLYCOLATE PHOSPHATASE"/>
    <property type="match status" value="1"/>
</dbReference>
<dbReference type="InterPro" id="IPR041492">
    <property type="entry name" value="HAD_2"/>
</dbReference>
<reference evidence="1 2" key="1">
    <citation type="journal article" date="2016" name="Nat. Commun.">
        <title>Thousands of microbial genomes shed light on interconnected biogeochemical processes in an aquifer system.</title>
        <authorList>
            <person name="Anantharaman K."/>
            <person name="Brown C.T."/>
            <person name="Hug L.A."/>
            <person name="Sharon I."/>
            <person name="Castelle C.J."/>
            <person name="Probst A.J."/>
            <person name="Thomas B.C."/>
            <person name="Singh A."/>
            <person name="Wilkins M.J."/>
            <person name="Karaoz U."/>
            <person name="Brodie E.L."/>
            <person name="Williams K.H."/>
            <person name="Hubbard S.S."/>
            <person name="Banfield J.F."/>
        </authorList>
    </citation>
    <scope>NUCLEOTIDE SEQUENCE [LARGE SCALE GENOMIC DNA]</scope>
</reference>
<dbReference type="EMBL" id="MEWW01000005">
    <property type="protein sequence ID" value="OGC85064.1"/>
    <property type="molecule type" value="Genomic_DNA"/>
</dbReference>
<dbReference type="InterPro" id="IPR050155">
    <property type="entry name" value="HAD-like_hydrolase_sf"/>
</dbReference>
<dbReference type="Pfam" id="PF13419">
    <property type="entry name" value="HAD_2"/>
    <property type="match status" value="1"/>
</dbReference>
<protein>
    <recommendedName>
        <fullName evidence="3">Haloacid dehalogenase</fullName>
    </recommendedName>
</protein>
<dbReference type="GO" id="GO:0008967">
    <property type="term" value="F:phosphoglycolate phosphatase activity"/>
    <property type="evidence" value="ECO:0007669"/>
    <property type="project" value="TreeGrafter"/>
</dbReference>
<dbReference type="Gene3D" id="3.40.50.1000">
    <property type="entry name" value="HAD superfamily/HAD-like"/>
    <property type="match status" value="1"/>
</dbReference>
<evidence type="ECO:0000313" key="1">
    <source>
        <dbReference type="EMBL" id="OGC85064.1"/>
    </source>
</evidence>
<evidence type="ECO:0000313" key="2">
    <source>
        <dbReference type="Proteomes" id="UP000178091"/>
    </source>
</evidence>
<dbReference type="PANTHER" id="PTHR43434">
    <property type="entry name" value="PHOSPHOGLYCOLATE PHOSPHATASE"/>
    <property type="match status" value="1"/>
</dbReference>
<dbReference type="InterPro" id="IPR023214">
    <property type="entry name" value="HAD_sf"/>
</dbReference>
<dbReference type="SUPFAM" id="SSF56784">
    <property type="entry name" value="HAD-like"/>
    <property type="match status" value="1"/>
</dbReference>
<dbReference type="Gene3D" id="1.10.150.240">
    <property type="entry name" value="Putative phosphatase, domain 2"/>
    <property type="match status" value="1"/>
</dbReference>
<dbReference type="AlphaFoldDB" id="A0A1F4XTX0"/>
<dbReference type="InterPro" id="IPR036412">
    <property type="entry name" value="HAD-like_sf"/>
</dbReference>
<comment type="caution">
    <text evidence="1">The sequence shown here is derived from an EMBL/GenBank/DDBJ whole genome shotgun (WGS) entry which is preliminary data.</text>
</comment>
<dbReference type="InterPro" id="IPR023198">
    <property type="entry name" value="PGP-like_dom2"/>
</dbReference>
<name>A0A1F4XTX0_9BACT</name>
<organism evidence="1 2">
    <name type="scientific">Candidatus Adlerbacteria bacterium RIFCSPHIGHO2_12_FULL_53_18</name>
    <dbReference type="NCBI Taxonomy" id="1797242"/>
    <lineage>
        <taxon>Bacteria</taxon>
        <taxon>Candidatus Adleribacteriota</taxon>
    </lineage>
</organism>
<dbReference type="GO" id="GO:0006281">
    <property type="term" value="P:DNA repair"/>
    <property type="evidence" value="ECO:0007669"/>
    <property type="project" value="TreeGrafter"/>
</dbReference>
<gene>
    <name evidence="1" type="ORF">A3F55_02245</name>
</gene>
<dbReference type="GO" id="GO:0005829">
    <property type="term" value="C:cytosol"/>
    <property type="evidence" value="ECO:0007669"/>
    <property type="project" value="TreeGrafter"/>
</dbReference>
<evidence type="ECO:0008006" key="3">
    <source>
        <dbReference type="Google" id="ProtNLM"/>
    </source>
</evidence>
<sequence>MKCPHLTEDDYRERFEGNINEWQASVNTHTDECRLDVDFFEHYVPKMEKQVTLVPSMGEVVATLAETYTLVIISSTITLPIERLLEKYNLRKYFTEVMGNDVHKSKVEKIRMVFTKYSVAAQYCVFITDTLGDMREAEKSGIGALGVTWGFHTVETLQRGNPFRLVSDPADIVSAVKEYFS</sequence>